<accession>A0A540WIC4</accession>
<evidence type="ECO:0000259" key="1">
    <source>
        <dbReference type="Pfam" id="PF07791"/>
    </source>
</evidence>
<dbReference type="EMBL" id="VIFM01000461">
    <property type="protein sequence ID" value="TQF08742.1"/>
    <property type="molecule type" value="Genomic_DNA"/>
</dbReference>
<feature type="domain" description="Immunity MXAN-0049 protein" evidence="1">
    <location>
        <begin position="30"/>
        <end position="183"/>
    </location>
</feature>
<reference evidence="2 3" key="1">
    <citation type="submission" date="2019-06" db="EMBL/GenBank/DDBJ databases">
        <authorList>
            <person name="Livingstone P."/>
            <person name="Whitworth D."/>
        </authorList>
    </citation>
    <scope>NUCLEOTIDE SEQUENCE [LARGE SCALE GENOMIC DNA]</scope>
    <source>
        <strain evidence="2 3">AM401</strain>
    </source>
</reference>
<dbReference type="OrthoDB" id="5381821at2"/>
<dbReference type="RefSeq" id="WP_141649364.1">
    <property type="nucleotide sequence ID" value="NZ_VIFM01000461.1"/>
</dbReference>
<organism evidence="2 3">
    <name type="scientific">Myxococcus llanfairpwllgwyngyllgogerychwyrndrobwllllantysiliogogogochensis</name>
    <dbReference type="NCBI Taxonomy" id="2590453"/>
    <lineage>
        <taxon>Bacteria</taxon>
        <taxon>Pseudomonadati</taxon>
        <taxon>Myxococcota</taxon>
        <taxon>Myxococcia</taxon>
        <taxon>Myxococcales</taxon>
        <taxon>Cystobacterineae</taxon>
        <taxon>Myxococcaceae</taxon>
        <taxon>Myxococcus</taxon>
    </lineage>
</organism>
<keyword evidence="3" id="KW-1185">Reference proteome</keyword>
<protein>
    <recommendedName>
        <fullName evidence="1">Immunity MXAN-0049 protein domain-containing protein</fullName>
    </recommendedName>
</protein>
<dbReference type="InterPro" id="IPR012433">
    <property type="entry name" value="Imm11"/>
</dbReference>
<proteinExistence type="predicted"/>
<dbReference type="Pfam" id="PF07791">
    <property type="entry name" value="Imm11"/>
    <property type="match status" value="1"/>
</dbReference>
<name>A0A540WIC4_9BACT</name>
<dbReference type="Proteomes" id="UP000315369">
    <property type="component" value="Unassembled WGS sequence"/>
</dbReference>
<dbReference type="AlphaFoldDB" id="A0A540WIC4"/>
<gene>
    <name evidence="2" type="ORF">FJV41_48275</name>
</gene>
<comment type="caution">
    <text evidence="2">The sequence shown here is derived from an EMBL/GenBank/DDBJ whole genome shotgun (WGS) entry which is preliminary data.</text>
</comment>
<evidence type="ECO:0000313" key="2">
    <source>
        <dbReference type="EMBL" id="TQF08742.1"/>
    </source>
</evidence>
<evidence type="ECO:0000313" key="3">
    <source>
        <dbReference type="Proteomes" id="UP000315369"/>
    </source>
</evidence>
<sequence length="192" mass="21910">MQRDYYVLQRALSQAHPLLAWDQSASAFRKGRPVEVGEPVKLRLGDPVPPRPVMADHHSLPAPVVSERLRGVLDAAELRGVQLVPADVQVGDSTLRYWLVHMWRTLRCVDRERSVYEDSDSGLFMVSLDRLVLDESVLQDVPLEERRAFRLAESTVHLFHRDVVARVQAMVPPPEGLRFVPVEEWGDASRFR</sequence>